<dbReference type="AlphaFoldDB" id="A0A2R5F8L0"/>
<accession>A0A2R5F8L0</accession>
<sequence length="244" mass="26390">MEATKNRITRDPLKALVDVDSLRLGHELAINGAPNWAEGAGPKRPLGVVPFETARQVATFAIPVALVFGALALKGLTAGLIAIPFAMLAGVVLDAQLMRAIEKQKARDVANDRGNYARARELAVRLGLKMEDINKARITRLEEDFKLEERRLKPYALNGEARGRIEREVAEKDLARRLRALGDEPLFEKETRVGAAGQGQSNTGSAGRSHHHGGVPASHPMVNINGTPMANEFVDINGKPFGAP</sequence>
<organism evidence="2 3">
    <name type="scientific">Novimethylophilus kurashikiensis</name>
    <dbReference type="NCBI Taxonomy" id="1825523"/>
    <lineage>
        <taxon>Bacteria</taxon>
        <taxon>Pseudomonadati</taxon>
        <taxon>Pseudomonadota</taxon>
        <taxon>Betaproteobacteria</taxon>
        <taxon>Nitrosomonadales</taxon>
        <taxon>Methylophilaceae</taxon>
        <taxon>Novimethylophilus</taxon>
    </lineage>
</organism>
<evidence type="ECO:0000313" key="2">
    <source>
        <dbReference type="EMBL" id="GBG14582.1"/>
    </source>
</evidence>
<evidence type="ECO:0000256" key="1">
    <source>
        <dbReference type="SAM" id="MobiDB-lite"/>
    </source>
</evidence>
<dbReference type="OrthoDB" id="9002999at2"/>
<dbReference type="RefSeq" id="WP_109015772.1">
    <property type="nucleotide sequence ID" value="NZ_BDOQ01000008.1"/>
</dbReference>
<dbReference type="Proteomes" id="UP000245081">
    <property type="component" value="Unassembled WGS sequence"/>
</dbReference>
<name>A0A2R5F8L0_9PROT</name>
<keyword evidence="2" id="KW-0328">Glycosyltransferase</keyword>
<dbReference type="EMBL" id="BDOQ01000008">
    <property type="protein sequence ID" value="GBG14582.1"/>
    <property type="molecule type" value="Genomic_DNA"/>
</dbReference>
<feature type="region of interest" description="Disordered" evidence="1">
    <location>
        <begin position="189"/>
        <end position="224"/>
    </location>
</feature>
<proteinExistence type="predicted"/>
<keyword evidence="2" id="KW-0808">Transferase</keyword>
<dbReference type="GO" id="GO:0016757">
    <property type="term" value="F:glycosyltransferase activity"/>
    <property type="evidence" value="ECO:0007669"/>
    <property type="project" value="UniProtKB-KW"/>
</dbReference>
<reference evidence="2 3" key="1">
    <citation type="journal article" date="2018" name="Environ. Microbiol.">
        <title>Isolation and genomic characterization of Novimethylophilus kurashikiensis gen. nov. sp. nov., a new lanthanide-dependent methylotrophic species of Methylophilaceae.</title>
        <authorList>
            <person name="Lv H."/>
            <person name="Sahin N."/>
            <person name="Tani A."/>
        </authorList>
    </citation>
    <scope>NUCLEOTIDE SEQUENCE [LARGE SCALE GENOMIC DNA]</scope>
    <source>
        <strain evidence="2 3">La2-4</strain>
    </source>
</reference>
<keyword evidence="3" id="KW-1185">Reference proteome</keyword>
<protein>
    <submittedName>
        <fullName evidence="2">Uracil phosphoribosyltransferase</fullName>
    </submittedName>
</protein>
<evidence type="ECO:0000313" key="3">
    <source>
        <dbReference type="Proteomes" id="UP000245081"/>
    </source>
</evidence>
<comment type="caution">
    <text evidence="2">The sequence shown here is derived from an EMBL/GenBank/DDBJ whole genome shotgun (WGS) entry which is preliminary data.</text>
</comment>
<gene>
    <name evidence="2" type="ORF">NMK_2181</name>
</gene>